<gene>
    <name evidence="1" type="ORF">M0M57_06315</name>
</gene>
<dbReference type="Proteomes" id="UP000830583">
    <property type="component" value="Chromosome"/>
</dbReference>
<organism evidence="1 2">
    <name type="scientific">Flavobacterium azooxidireducens</name>
    <dbReference type="NCBI Taxonomy" id="1871076"/>
    <lineage>
        <taxon>Bacteria</taxon>
        <taxon>Pseudomonadati</taxon>
        <taxon>Bacteroidota</taxon>
        <taxon>Flavobacteriia</taxon>
        <taxon>Flavobacteriales</taxon>
        <taxon>Flavobacteriaceae</taxon>
        <taxon>Flavobacterium</taxon>
    </lineage>
</organism>
<dbReference type="EMBL" id="CP096205">
    <property type="protein sequence ID" value="UPQ80448.1"/>
    <property type="molecule type" value="Genomic_DNA"/>
</dbReference>
<dbReference type="RefSeq" id="WP_248436342.1">
    <property type="nucleotide sequence ID" value="NZ_CP096205.1"/>
</dbReference>
<proteinExistence type="predicted"/>
<evidence type="ECO:0000313" key="2">
    <source>
        <dbReference type="Proteomes" id="UP000830583"/>
    </source>
</evidence>
<evidence type="ECO:0000313" key="1">
    <source>
        <dbReference type="EMBL" id="UPQ80448.1"/>
    </source>
</evidence>
<protein>
    <submittedName>
        <fullName evidence="1">Uncharacterized protein</fullName>
    </submittedName>
</protein>
<reference evidence="1" key="1">
    <citation type="submission" date="2022-04" db="EMBL/GenBank/DDBJ databases">
        <title>Consumption of N2O by Flavobacterium azooxidireducens sp. nov. isolated from Decomposing Leaf Litter of Phragmites australis (Cav.).</title>
        <authorList>
            <person name="Behrendt U."/>
            <person name="Spanner T."/>
            <person name="Augustin J."/>
            <person name="Horn M.A."/>
            <person name="Kolb S."/>
            <person name="Ulrich A."/>
        </authorList>
    </citation>
    <scope>NUCLEOTIDE SEQUENCE</scope>
    <source>
        <strain evidence="1">IGB 4-14</strain>
    </source>
</reference>
<keyword evidence="2" id="KW-1185">Reference proteome</keyword>
<name>A0ABY4KI00_9FLAO</name>
<accession>A0ABY4KI00</accession>
<sequence>MTDKELQEIETRCVSGTKGPWIAMIEGITHTSGSDFIMTGVENSNEYQNPERGEDLYLTNGMKEDLIFIANAKQDIPKLIAEIRRLKRV</sequence>